<dbReference type="AlphaFoldDB" id="A0A2U3D9X4"/>
<name>A0A2U3D9X4_SULT2</name>
<protein>
    <submittedName>
        <fullName evidence="1">Uncharacterized protein</fullName>
    </submittedName>
</protein>
<dbReference type="EMBL" id="MPDK01000006">
    <property type="protein sequence ID" value="PWI58062.1"/>
    <property type="molecule type" value="Genomic_DNA"/>
</dbReference>
<comment type="caution">
    <text evidence="1">The sequence shown here is derived from an EMBL/GenBank/DDBJ whole genome shotgun (WGS) entry which is preliminary data.</text>
</comment>
<dbReference type="Proteomes" id="UP000245380">
    <property type="component" value="Unassembled WGS sequence"/>
</dbReference>
<gene>
    <name evidence="1" type="ORF">BM613_05180</name>
</gene>
<proteinExistence type="predicted"/>
<keyword evidence="2" id="KW-1185">Reference proteome</keyword>
<sequence>MRFRSISLSMNQEDLQDALNEQLEDGYALAHVHVFTHSIYATLQTSWLDFDVTLQKVDLSEWLARNQEALADALVRMGGSVVAFDVAVSKWVRVPRPLLTRALQHVTAPFGSAVQVVGTVVLIDLVQVLQPLFALSVATLTLEDGCVTLIGEDVRVPLH</sequence>
<organism evidence="1 2">
    <name type="scientific">Sulfoacidibacillus thermotolerans</name>
    <name type="common">Acidibacillus sulfuroxidans</name>
    <dbReference type="NCBI Taxonomy" id="1765684"/>
    <lineage>
        <taxon>Bacteria</taxon>
        <taxon>Bacillati</taxon>
        <taxon>Bacillota</taxon>
        <taxon>Bacilli</taxon>
        <taxon>Bacillales</taxon>
        <taxon>Alicyclobacillaceae</taxon>
        <taxon>Sulfoacidibacillus</taxon>
    </lineage>
</organism>
<reference evidence="1 2" key="1">
    <citation type="submission" date="2016-11" db="EMBL/GenBank/DDBJ databases">
        <title>Comparative genomics of Acidibacillus ferroxidans species.</title>
        <authorList>
            <person name="Oliveira G."/>
            <person name="Nunes G."/>
            <person name="Oliveira R."/>
            <person name="Araujo F."/>
            <person name="Salim A."/>
            <person name="Scholte L."/>
            <person name="Morais D."/>
            <person name="Nancucheo I."/>
            <person name="Johnson D.B."/>
            <person name="Grail B."/>
            <person name="Bittencourt J."/>
            <person name="Valadares R."/>
        </authorList>
    </citation>
    <scope>NUCLEOTIDE SEQUENCE [LARGE SCALE GENOMIC DNA]</scope>
    <source>
        <strain evidence="1 2">Y002</strain>
    </source>
</reference>
<accession>A0A2U3D9X4</accession>
<evidence type="ECO:0000313" key="1">
    <source>
        <dbReference type="EMBL" id="PWI58062.1"/>
    </source>
</evidence>
<evidence type="ECO:0000313" key="2">
    <source>
        <dbReference type="Proteomes" id="UP000245380"/>
    </source>
</evidence>